<dbReference type="SUPFAM" id="SSF46689">
    <property type="entry name" value="Homeodomain-like"/>
    <property type="match status" value="1"/>
</dbReference>
<dbReference type="InterPro" id="IPR009057">
    <property type="entry name" value="Homeodomain-like_sf"/>
</dbReference>
<name>A0A0R0CNQ0_9GAMM</name>
<comment type="caution">
    <text evidence="2">The sequence shown here is derived from an EMBL/GenBank/DDBJ whole genome shotgun (WGS) entry which is preliminary data.</text>
</comment>
<evidence type="ECO:0000313" key="2">
    <source>
        <dbReference type="EMBL" id="KRG71269.1"/>
    </source>
</evidence>
<evidence type="ECO:0000313" key="3">
    <source>
        <dbReference type="Proteomes" id="UP000051863"/>
    </source>
</evidence>
<feature type="domain" description="DNA binding HTH" evidence="1">
    <location>
        <begin position="332"/>
        <end position="364"/>
    </location>
</feature>
<dbReference type="Gene3D" id="1.10.10.60">
    <property type="entry name" value="Homeodomain-like"/>
    <property type="match status" value="1"/>
</dbReference>
<keyword evidence="3" id="KW-1185">Reference proteome</keyword>
<reference evidence="2 3" key="1">
    <citation type="submission" date="2015-05" db="EMBL/GenBank/DDBJ databases">
        <title>Genome sequencing and analysis of members of genus Stenotrophomonas.</title>
        <authorList>
            <person name="Patil P.P."/>
            <person name="Midha S."/>
            <person name="Patil P.B."/>
        </authorList>
    </citation>
    <scope>NUCLEOTIDE SEQUENCE [LARGE SCALE GENOMIC DNA]</scope>
    <source>
        <strain evidence="2 3">DSM 18941</strain>
    </source>
</reference>
<dbReference type="RefSeq" id="WP_057626772.1">
    <property type="nucleotide sequence ID" value="NZ_LDJJ01000009.1"/>
</dbReference>
<dbReference type="PATRIC" id="fig|405446.3.peg.3771"/>
<dbReference type="Proteomes" id="UP000051863">
    <property type="component" value="Unassembled WGS sequence"/>
</dbReference>
<evidence type="ECO:0000259" key="1">
    <source>
        <dbReference type="Pfam" id="PF02954"/>
    </source>
</evidence>
<protein>
    <submittedName>
        <fullName evidence="2">Fis family transcriptional regulator</fullName>
    </submittedName>
</protein>
<dbReference type="AlphaFoldDB" id="A0A0R0CNQ0"/>
<dbReference type="GO" id="GO:0043565">
    <property type="term" value="F:sequence-specific DNA binding"/>
    <property type="evidence" value="ECO:0007669"/>
    <property type="project" value="InterPro"/>
</dbReference>
<dbReference type="SUPFAM" id="SSF55781">
    <property type="entry name" value="GAF domain-like"/>
    <property type="match status" value="1"/>
</dbReference>
<accession>A0A0R0CNQ0</accession>
<gene>
    <name evidence="2" type="ORF">ABB27_03150</name>
</gene>
<dbReference type="EMBL" id="LDJJ01000009">
    <property type="protein sequence ID" value="KRG71269.1"/>
    <property type="molecule type" value="Genomic_DNA"/>
</dbReference>
<dbReference type="Pfam" id="PF02954">
    <property type="entry name" value="HTH_8"/>
    <property type="match status" value="1"/>
</dbReference>
<dbReference type="PRINTS" id="PR01590">
    <property type="entry name" value="HTHFIS"/>
</dbReference>
<dbReference type="Gene3D" id="3.30.450.40">
    <property type="match status" value="1"/>
</dbReference>
<dbReference type="InterPro" id="IPR029016">
    <property type="entry name" value="GAF-like_dom_sf"/>
</dbReference>
<dbReference type="OrthoDB" id="9804019at2"/>
<proteinExistence type="predicted"/>
<organism evidence="2 3">
    <name type="scientific">Stenotrophomonas terrae</name>
    <dbReference type="NCBI Taxonomy" id="405446"/>
    <lineage>
        <taxon>Bacteria</taxon>
        <taxon>Pseudomonadati</taxon>
        <taxon>Pseudomonadota</taxon>
        <taxon>Gammaproteobacteria</taxon>
        <taxon>Lysobacterales</taxon>
        <taxon>Lysobacteraceae</taxon>
        <taxon>Stenotrophomonas</taxon>
    </lineage>
</organism>
<sequence length="366" mass="40227">MATTLMQQQQRLAAARQRFAEGGRLPAQLLAPALLRSWERSRLAGIRPQHAPHYAPLAQRRPRLEDPADRLLARCVRQDMDDLWAAFGGRRWTLLCVNREGLIIAQREHGLADEAILRPIQVGRRIREIEIGTTAPSCALAEDAAALVRGNEHYLDEFSRVYCLSVPLRGVDGEVLGALDITGIGERDSELLRGYFRQAALSIENQLIQQQRDCHLLALQHDARWLGTPLQGVLAVREDGQLHAANSVARRILGLPRSGTLPLTSLDSLFANASVHQRRRLLQAGPVHRVQLHADSALQLQYLRGPVGARASTAKRAVSTVVGSLRAQGTQVVREAVAAHAGNLSAAARQLGISRTTLYRKLQQAG</sequence>
<dbReference type="InterPro" id="IPR002197">
    <property type="entry name" value="HTH_Fis"/>
</dbReference>